<evidence type="ECO:0008006" key="8">
    <source>
        <dbReference type="Google" id="ProtNLM"/>
    </source>
</evidence>
<evidence type="ECO:0000256" key="3">
    <source>
        <dbReference type="ARBA" id="ARBA00023004"/>
    </source>
</evidence>
<protein>
    <recommendedName>
        <fullName evidence="8">Cytochrome P450</fullName>
    </recommendedName>
</protein>
<comment type="cofactor">
    <cofactor evidence="4">
        <name>heme</name>
        <dbReference type="ChEBI" id="CHEBI:30413"/>
    </cofactor>
</comment>
<dbReference type="PANTHER" id="PTHR47955">
    <property type="entry name" value="CYTOCHROME P450 FAMILY 71 PROTEIN"/>
    <property type="match status" value="1"/>
</dbReference>
<gene>
    <name evidence="7" type="ORF">PAHAL_2G075600</name>
</gene>
<organism evidence="7">
    <name type="scientific">Panicum hallii</name>
    <dbReference type="NCBI Taxonomy" id="206008"/>
    <lineage>
        <taxon>Eukaryota</taxon>
        <taxon>Viridiplantae</taxon>
        <taxon>Streptophyta</taxon>
        <taxon>Embryophyta</taxon>
        <taxon>Tracheophyta</taxon>
        <taxon>Spermatophyta</taxon>
        <taxon>Magnoliopsida</taxon>
        <taxon>Liliopsida</taxon>
        <taxon>Poales</taxon>
        <taxon>Poaceae</taxon>
        <taxon>PACMAD clade</taxon>
        <taxon>Panicoideae</taxon>
        <taxon>Panicodae</taxon>
        <taxon>Paniceae</taxon>
        <taxon>Panicinae</taxon>
        <taxon>Panicum</taxon>
        <taxon>Panicum sect. Panicum</taxon>
    </lineage>
</organism>
<dbReference type="InterPro" id="IPR036396">
    <property type="entry name" value="Cyt_P450_sf"/>
</dbReference>
<dbReference type="PRINTS" id="PR00463">
    <property type="entry name" value="EP450I"/>
</dbReference>
<feature type="binding site" description="axial binding residue" evidence="4">
    <location>
        <position position="444"/>
    </location>
    <ligand>
        <name>heme</name>
        <dbReference type="ChEBI" id="CHEBI:30413"/>
    </ligand>
    <ligandPart>
        <name>Fe</name>
        <dbReference type="ChEBI" id="CHEBI:18248"/>
    </ligandPart>
</feature>
<keyword evidence="4 5" id="KW-0349">Heme</keyword>
<dbReference type="InterPro" id="IPR002401">
    <property type="entry name" value="Cyt_P450_E_grp-I"/>
</dbReference>
<feature type="chain" id="PRO_5015603410" description="Cytochrome P450" evidence="6">
    <location>
        <begin position="22"/>
        <end position="514"/>
    </location>
</feature>
<dbReference type="PROSITE" id="PS00086">
    <property type="entry name" value="CYTOCHROME_P450"/>
    <property type="match status" value="1"/>
</dbReference>
<dbReference type="Gene3D" id="1.10.630.10">
    <property type="entry name" value="Cytochrome P450"/>
    <property type="match status" value="1"/>
</dbReference>
<dbReference type="EMBL" id="CM008047">
    <property type="protein sequence ID" value="PAN10170.1"/>
    <property type="molecule type" value="Genomic_DNA"/>
</dbReference>
<dbReference type="GO" id="GO:0004497">
    <property type="term" value="F:monooxygenase activity"/>
    <property type="evidence" value="ECO:0007669"/>
    <property type="project" value="UniProtKB-KW"/>
</dbReference>
<sequence length="514" mass="56939">MPAIPLHLLFLPLLAIVVISSTHFVSRARRRRAGLRLPPSPWALPVIGHLHHLLDALPHHKLRDLSRRHGPLMLLRLGELPVVVASSADAARAVMKANDLAFATRPIGPATRLVLADGAEGLIFAPYGHGWRQLRRICTVELLSARRVQSFRAVREQEAGRLLREVAAAAAADQAVNLSACISSYVADSAVRAIVGSRFQDRAEFFRLMENGVELFSRPSLPDLYPSSRMAMLVSGAPGKMRRVRVETMAFMDSVIQEHQLCKPDNNGDEDLLDVLLRIHRDGDLEFPISMDNIKVVIADLFLAGSETSATTLQWAMSELVRNPRVMRKAQAEIRQVLKGHERVSEASLGKLDYFHLVIKETLRLHPPAPLLLPRECRSPCRVLGFDVPAGATVFVNAWAIGRDPAHWDAPEEFAPERFGHEGSVDFKGTDFEFVPFGAGRRMCPGMMFGLASVEVALASLLYHFDWKLPRGMAPAEVDMREVMGVTARRQSDLLLVPVVHVPAPYDDQLTIVG</sequence>
<dbReference type="InterPro" id="IPR017972">
    <property type="entry name" value="Cyt_P450_CS"/>
</dbReference>
<dbReference type="InterPro" id="IPR001128">
    <property type="entry name" value="Cyt_P450"/>
</dbReference>
<name>A0A2S3GWW7_9POAL</name>
<keyword evidence="3 4" id="KW-0408">Iron</keyword>
<dbReference type="GO" id="GO:0020037">
    <property type="term" value="F:heme binding"/>
    <property type="evidence" value="ECO:0007669"/>
    <property type="project" value="InterPro"/>
</dbReference>
<dbReference type="CDD" id="cd11072">
    <property type="entry name" value="CYP71-like"/>
    <property type="match status" value="1"/>
</dbReference>
<dbReference type="Pfam" id="PF00067">
    <property type="entry name" value="p450"/>
    <property type="match status" value="1"/>
</dbReference>
<dbReference type="Proteomes" id="UP000243499">
    <property type="component" value="Chromosome 2"/>
</dbReference>
<evidence type="ECO:0000256" key="1">
    <source>
        <dbReference type="ARBA" id="ARBA00010617"/>
    </source>
</evidence>
<keyword evidence="6" id="KW-0732">Signal</keyword>
<dbReference type="PRINTS" id="PR00385">
    <property type="entry name" value="P450"/>
</dbReference>
<dbReference type="PANTHER" id="PTHR47955:SF21">
    <property type="entry name" value="OS06G0642300 PROTEIN"/>
    <property type="match status" value="1"/>
</dbReference>
<evidence type="ECO:0000256" key="5">
    <source>
        <dbReference type="RuleBase" id="RU000461"/>
    </source>
</evidence>
<dbReference type="FunFam" id="1.10.630.10:FF:000064">
    <property type="entry name" value="Cytochrome P450 monooxygenase"/>
    <property type="match status" value="1"/>
</dbReference>
<accession>A0A2S3GWW7</accession>
<keyword evidence="2 4" id="KW-0479">Metal-binding</keyword>
<keyword evidence="5" id="KW-0560">Oxidoreductase</keyword>
<dbReference type="Gramene" id="PAN10170">
    <property type="protein sequence ID" value="PAN10170"/>
    <property type="gene ID" value="PAHAL_2G075600"/>
</dbReference>
<evidence type="ECO:0000256" key="6">
    <source>
        <dbReference type="SAM" id="SignalP"/>
    </source>
</evidence>
<proteinExistence type="inferred from homology"/>
<dbReference type="AlphaFoldDB" id="A0A2S3GWW7"/>
<dbReference type="SUPFAM" id="SSF48264">
    <property type="entry name" value="Cytochrome P450"/>
    <property type="match status" value="1"/>
</dbReference>
<feature type="signal peptide" evidence="6">
    <location>
        <begin position="1"/>
        <end position="21"/>
    </location>
</feature>
<evidence type="ECO:0000313" key="7">
    <source>
        <dbReference type="EMBL" id="PAN10170.1"/>
    </source>
</evidence>
<keyword evidence="5" id="KW-0503">Monooxygenase</keyword>
<evidence type="ECO:0000256" key="2">
    <source>
        <dbReference type="ARBA" id="ARBA00022723"/>
    </source>
</evidence>
<dbReference type="GO" id="GO:0016705">
    <property type="term" value="F:oxidoreductase activity, acting on paired donors, with incorporation or reduction of molecular oxygen"/>
    <property type="evidence" value="ECO:0007669"/>
    <property type="project" value="InterPro"/>
</dbReference>
<comment type="similarity">
    <text evidence="1 5">Belongs to the cytochrome P450 family.</text>
</comment>
<evidence type="ECO:0000256" key="4">
    <source>
        <dbReference type="PIRSR" id="PIRSR602401-1"/>
    </source>
</evidence>
<dbReference type="GO" id="GO:0005506">
    <property type="term" value="F:iron ion binding"/>
    <property type="evidence" value="ECO:0007669"/>
    <property type="project" value="InterPro"/>
</dbReference>
<reference evidence="7" key="1">
    <citation type="submission" date="2018-04" db="EMBL/GenBank/DDBJ databases">
        <title>WGS assembly of Panicum hallii.</title>
        <authorList>
            <person name="Lovell J."/>
            <person name="Jenkins J."/>
            <person name="Lowry D."/>
            <person name="Mamidi S."/>
            <person name="Sreedasyam A."/>
            <person name="Weng X."/>
            <person name="Barry K."/>
            <person name="Bonette J."/>
            <person name="Campitelli B."/>
            <person name="Daum C."/>
            <person name="Gordon S."/>
            <person name="Gould B."/>
            <person name="Lipzen A."/>
            <person name="Macqueen A."/>
            <person name="Palacio-Mejia J."/>
            <person name="Plott C."/>
            <person name="Shakirov E."/>
            <person name="Shu S."/>
            <person name="Yoshinaga Y."/>
            <person name="Zane M."/>
            <person name="Rokhsar D."/>
            <person name="Grimwood J."/>
            <person name="Schmutz J."/>
            <person name="Juenger T."/>
        </authorList>
    </citation>
    <scope>NUCLEOTIDE SEQUENCE [LARGE SCALE GENOMIC DNA]</scope>
    <source>
        <strain evidence="7">FIL2</strain>
    </source>
</reference>